<protein>
    <submittedName>
        <fullName evidence="3">CLUMA_CG016985, isoform A</fullName>
    </submittedName>
</protein>
<feature type="compositionally biased region" description="Acidic residues" evidence="1">
    <location>
        <begin position="35"/>
        <end position="46"/>
    </location>
</feature>
<feature type="signal peptide" evidence="2">
    <location>
        <begin position="1"/>
        <end position="23"/>
    </location>
</feature>
<dbReference type="EMBL" id="CVRI01000060">
    <property type="protein sequence ID" value="CRL03855.1"/>
    <property type="molecule type" value="Genomic_DNA"/>
</dbReference>
<feature type="region of interest" description="Disordered" evidence="1">
    <location>
        <begin position="30"/>
        <end position="74"/>
    </location>
</feature>
<feature type="compositionally biased region" description="Acidic residues" evidence="1">
    <location>
        <begin position="53"/>
        <end position="69"/>
    </location>
</feature>
<sequence>MKFVLILSVFVVFIISDVKVSKAHEICVEVSKEPETEEESSNDNDGDSSTNGEENDGKEDDESSSDDEENSSRCIDECSSLGEDVQLGILRLGTIFNDYEENEDSERFLTLGHSTAFSDLLNKLKSGETPDPIIYDFRWLPPISEPTDESKWPIRNELDGLDILLFKDKNKLDEDCYPCIESEPFIDLRYQLRFGERYYQTRLEKKKEERKYGFHLEGTSEGSEGSEFNLDFTWKF</sequence>
<keyword evidence="2" id="KW-0732">Signal</keyword>
<evidence type="ECO:0000313" key="3">
    <source>
        <dbReference type="EMBL" id="CRL03855.1"/>
    </source>
</evidence>
<dbReference type="Proteomes" id="UP000183832">
    <property type="component" value="Unassembled WGS sequence"/>
</dbReference>
<evidence type="ECO:0000256" key="1">
    <source>
        <dbReference type="SAM" id="MobiDB-lite"/>
    </source>
</evidence>
<organism evidence="3 4">
    <name type="scientific">Clunio marinus</name>
    <dbReference type="NCBI Taxonomy" id="568069"/>
    <lineage>
        <taxon>Eukaryota</taxon>
        <taxon>Metazoa</taxon>
        <taxon>Ecdysozoa</taxon>
        <taxon>Arthropoda</taxon>
        <taxon>Hexapoda</taxon>
        <taxon>Insecta</taxon>
        <taxon>Pterygota</taxon>
        <taxon>Neoptera</taxon>
        <taxon>Endopterygota</taxon>
        <taxon>Diptera</taxon>
        <taxon>Nematocera</taxon>
        <taxon>Chironomoidea</taxon>
        <taxon>Chironomidae</taxon>
        <taxon>Clunio</taxon>
    </lineage>
</organism>
<accession>A0A1J1IUJ2</accession>
<proteinExistence type="predicted"/>
<keyword evidence="4" id="KW-1185">Reference proteome</keyword>
<evidence type="ECO:0000313" key="4">
    <source>
        <dbReference type="Proteomes" id="UP000183832"/>
    </source>
</evidence>
<reference evidence="3 4" key="1">
    <citation type="submission" date="2015-04" db="EMBL/GenBank/DDBJ databases">
        <authorList>
            <person name="Syromyatnikov M.Y."/>
            <person name="Popov V.N."/>
        </authorList>
    </citation>
    <scope>NUCLEOTIDE SEQUENCE [LARGE SCALE GENOMIC DNA]</scope>
</reference>
<name>A0A1J1IUJ2_9DIPT</name>
<feature type="chain" id="PRO_5012746371" evidence="2">
    <location>
        <begin position="24"/>
        <end position="236"/>
    </location>
</feature>
<gene>
    <name evidence="3" type="ORF">CLUMA_CG016985</name>
</gene>
<dbReference type="AlphaFoldDB" id="A0A1J1IUJ2"/>
<evidence type="ECO:0000256" key="2">
    <source>
        <dbReference type="SAM" id="SignalP"/>
    </source>
</evidence>